<dbReference type="EMBL" id="ADMG01000007">
    <property type="protein sequence ID" value="EKB32167.1"/>
    <property type="molecule type" value="Genomic_DNA"/>
</dbReference>
<proteinExistence type="predicted"/>
<protein>
    <submittedName>
        <fullName evidence="1">Uncharacterized protein</fullName>
    </submittedName>
</protein>
<accession>K1JWX3</accession>
<reference evidence="1 2" key="1">
    <citation type="submission" date="2012-05" db="EMBL/GenBank/DDBJ databases">
        <title>The Genome Sequence of Sutterella wadsworthensis 2_1_59BFAA.</title>
        <authorList>
            <consortium name="The Broad Institute Genome Sequencing Platform"/>
            <person name="Earl A."/>
            <person name="Ward D."/>
            <person name="Feldgarden M."/>
            <person name="Gevers D."/>
            <person name="Daigneault M."/>
            <person name="Strauss J."/>
            <person name="Allen-Vercoe E."/>
            <person name="Walker B."/>
            <person name="Young S.K."/>
            <person name="Zeng Q."/>
            <person name="Gargeya S."/>
            <person name="Fitzgerald M."/>
            <person name="Haas B."/>
            <person name="Abouelleil A."/>
            <person name="Alvarado L."/>
            <person name="Arachchi H.M."/>
            <person name="Berlin A.M."/>
            <person name="Chapman S.B."/>
            <person name="Goldberg J."/>
            <person name="Griggs A."/>
            <person name="Gujja S."/>
            <person name="Hansen M."/>
            <person name="Howarth C."/>
            <person name="Imamovic A."/>
            <person name="Larimer J."/>
            <person name="McCowen C."/>
            <person name="Montmayeur A."/>
            <person name="Murphy C."/>
            <person name="Neiman D."/>
            <person name="Pearson M."/>
            <person name="Priest M."/>
            <person name="Roberts A."/>
            <person name="Saif S."/>
            <person name="Shea T."/>
            <person name="Sisk P."/>
            <person name="Sykes S."/>
            <person name="Wortman J."/>
            <person name="Nusbaum C."/>
            <person name="Birren B."/>
        </authorList>
    </citation>
    <scope>NUCLEOTIDE SEQUENCE [LARGE SCALE GENOMIC DNA]</scope>
    <source>
        <strain evidence="1 2">2_1_59BFAA</strain>
    </source>
</reference>
<dbReference type="HOGENOM" id="CLU_2848235_0_0_4"/>
<comment type="caution">
    <text evidence="1">The sequence shown here is derived from an EMBL/GenBank/DDBJ whole genome shotgun (WGS) entry which is preliminary data.</text>
</comment>
<evidence type="ECO:0000313" key="1">
    <source>
        <dbReference type="EMBL" id="EKB32167.1"/>
    </source>
</evidence>
<dbReference type="AlphaFoldDB" id="K1JWX3"/>
<keyword evidence="2" id="KW-1185">Reference proteome</keyword>
<gene>
    <name evidence="1" type="ORF">HMPREF9465_00182</name>
</gene>
<dbReference type="Proteomes" id="UP000005835">
    <property type="component" value="Unassembled WGS sequence"/>
</dbReference>
<sequence>MTNNTSRRELEKALEQLELAIDLKSDEAADAYAAGKKVEWRSLVKAFLALCDERDEIAARLEDRA</sequence>
<name>K1JWX3_9BURK</name>
<dbReference type="PATRIC" id="fig|742823.3.peg.182"/>
<evidence type="ECO:0000313" key="2">
    <source>
        <dbReference type="Proteomes" id="UP000005835"/>
    </source>
</evidence>
<dbReference type="RefSeq" id="WP_005433226.1">
    <property type="nucleotide sequence ID" value="NZ_JH815513.1"/>
</dbReference>
<organism evidence="1 2">
    <name type="scientific">Sutterella wadsworthensis 2_1_59BFAA</name>
    <dbReference type="NCBI Taxonomy" id="742823"/>
    <lineage>
        <taxon>Bacteria</taxon>
        <taxon>Pseudomonadati</taxon>
        <taxon>Pseudomonadota</taxon>
        <taxon>Betaproteobacteria</taxon>
        <taxon>Burkholderiales</taxon>
        <taxon>Sutterellaceae</taxon>
        <taxon>Sutterella</taxon>
    </lineage>
</organism>